<sequence length="65" mass="7478">MAGIEASLTEVQHKQLMMSKQLFAKLLDNYGIDAKCAQEWEDEGVRLQDIIKWRSLGFSMETSKE</sequence>
<accession>A0ACC2ULQ5</accession>
<gene>
    <name evidence="1" type="ORF">DSO57_1032496</name>
</gene>
<protein>
    <submittedName>
        <fullName evidence="1">Uncharacterized protein</fullName>
    </submittedName>
</protein>
<reference evidence="1" key="1">
    <citation type="submission" date="2022-04" db="EMBL/GenBank/DDBJ databases">
        <title>Genome of the entomopathogenic fungus Entomophthora muscae.</title>
        <authorList>
            <person name="Elya C."/>
            <person name="Lovett B.R."/>
            <person name="Lee E."/>
            <person name="Macias A.M."/>
            <person name="Hajek A.E."/>
            <person name="De Bivort B.L."/>
            <person name="Kasson M.T."/>
            <person name="De Fine Licht H.H."/>
            <person name="Stajich J.E."/>
        </authorList>
    </citation>
    <scope>NUCLEOTIDE SEQUENCE</scope>
    <source>
        <strain evidence="1">Berkeley</strain>
    </source>
</reference>
<comment type="caution">
    <text evidence="1">The sequence shown here is derived from an EMBL/GenBank/DDBJ whole genome shotgun (WGS) entry which is preliminary data.</text>
</comment>
<evidence type="ECO:0000313" key="1">
    <source>
        <dbReference type="EMBL" id="KAJ9087526.1"/>
    </source>
</evidence>
<proteinExistence type="predicted"/>
<dbReference type="Proteomes" id="UP001165960">
    <property type="component" value="Unassembled WGS sequence"/>
</dbReference>
<keyword evidence="2" id="KW-1185">Reference proteome</keyword>
<evidence type="ECO:0000313" key="2">
    <source>
        <dbReference type="Proteomes" id="UP001165960"/>
    </source>
</evidence>
<name>A0ACC2ULQ5_9FUNG</name>
<organism evidence="1 2">
    <name type="scientific">Entomophthora muscae</name>
    <dbReference type="NCBI Taxonomy" id="34485"/>
    <lineage>
        <taxon>Eukaryota</taxon>
        <taxon>Fungi</taxon>
        <taxon>Fungi incertae sedis</taxon>
        <taxon>Zoopagomycota</taxon>
        <taxon>Entomophthoromycotina</taxon>
        <taxon>Entomophthoromycetes</taxon>
        <taxon>Entomophthorales</taxon>
        <taxon>Entomophthoraceae</taxon>
        <taxon>Entomophthora</taxon>
    </lineage>
</organism>
<dbReference type="EMBL" id="QTSX02000244">
    <property type="protein sequence ID" value="KAJ9087526.1"/>
    <property type="molecule type" value="Genomic_DNA"/>
</dbReference>